<reference evidence="3" key="1">
    <citation type="submission" date="2021-03" db="EMBL/GenBank/DDBJ databases">
        <authorList>
            <person name="Wang G."/>
        </authorList>
    </citation>
    <scope>NUCLEOTIDE SEQUENCE</scope>
    <source>
        <strain evidence="3">KCTC 12899</strain>
    </source>
</reference>
<dbReference type="AlphaFoldDB" id="A0A8J7QGN5"/>
<sequence>MTFPAITASLSRTAPLLLLSVLCLGAFATVAPLHATERTQKKVVVLGFDGADDKLVRQMMDEGQLPNMVKLKEMGGYAALTPTNPPQTPVSWSTFATGLNPGRTGIFDFLRRQDGTYIPDFALRGETRTQVLFGELNPVALPALAEGVVFALVFILLSVASRLSVLKRVLFSLAASLPAAGAAFFVANQWLPDEIPAVVTVRKGKPIWKMLEENGKTAKIIRLPVTFPAEPLNGEMIAGLAVPDIRGTIGRPSIFTNDPDFETGENQFSVIVNRFDPGVGPFETEIMGPPNKLFYDANAAKLAKRSGQEYPHPKDFALPMTVGIEGDKLVIQVGGETLRIGHKEWSDTVIFEFRVNPLISLKGFGRFYVDTLSADRFKVYLTAVNLHPDSPLPLSYPADFSAKLWQKEPFKTQGWALDTWSIGGALMDEDHFMEDVDLTVTRFETMMDEFLDQNDRDLFVQVFSFTDRVAHILWRYWDEGHPLYDAEKGPKYQEVMRETYRRMDRIVGRAMEKIDFNTTTLIVCSDHGFASFRYQFHFNTWLYENGYLKLKQNVLGTTMKLDDLLNAQTPFNYVDWGNTKAYALGLGMIFINLEGREPEGSVKQEEYDALCRELVTKLEAYTEPETGMKPVRKVFLRDEMYKGYNPGETPDLRVATAPDWRVSWDTTLGGLPNKITEINPKNWSGDHCSLAPEDVQGIFFSSLPFKNQTPKMADMCPSMLDLLEVKTDIDMDGETVY</sequence>
<accession>A0A8J7QGN5</accession>
<name>A0A8J7QGN5_9BACT</name>
<organism evidence="3 4">
    <name type="scientific">Acanthopleuribacter pedis</name>
    <dbReference type="NCBI Taxonomy" id="442870"/>
    <lineage>
        <taxon>Bacteria</taxon>
        <taxon>Pseudomonadati</taxon>
        <taxon>Acidobacteriota</taxon>
        <taxon>Holophagae</taxon>
        <taxon>Acanthopleuribacterales</taxon>
        <taxon>Acanthopleuribacteraceae</taxon>
        <taxon>Acanthopleuribacter</taxon>
    </lineage>
</organism>
<keyword evidence="4" id="KW-1185">Reference proteome</keyword>
<evidence type="ECO:0000313" key="4">
    <source>
        <dbReference type="Proteomes" id="UP000664417"/>
    </source>
</evidence>
<gene>
    <name evidence="3" type="ORF">J3U88_14965</name>
</gene>
<dbReference type="PANTHER" id="PTHR10151:SF120">
    <property type="entry name" value="BIS(5'-ADENOSYL)-TRIPHOSPHATASE"/>
    <property type="match status" value="1"/>
</dbReference>
<evidence type="ECO:0000256" key="2">
    <source>
        <dbReference type="SAM" id="SignalP"/>
    </source>
</evidence>
<dbReference type="RefSeq" id="WP_207859681.1">
    <property type="nucleotide sequence ID" value="NZ_JAFREP010000014.1"/>
</dbReference>
<feature type="signal peptide" evidence="2">
    <location>
        <begin position="1"/>
        <end position="28"/>
    </location>
</feature>
<proteinExistence type="predicted"/>
<dbReference type="SUPFAM" id="SSF53649">
    <property type="entry name" value="Alkaline phosphatase-like"/>
    <property type="match status" value="1"/>
</dbReference>
<keyword evidence="2" id="KW-0732">Signal</keyword>
<feature type="chain" id="PRO_5035198225" evidence="2">
    <location>
        <begin position="29"/>
        <end position="737"/>
    </location>
</feature>
<dbReference type="EMBL" id="JAFREP010000014">
    <property type="protein sequence ID" value="MBO1319775.1"/>
    <property type="molecule type" value="Genomic_DNA"/>
</dbReference>
<keyword evidence="1" id="KW-0472">Membrane</keyword>
<dbReference type="InterPro" id="IPR002591">
    <property type="entry name" value="Phosphodiest/P_Trfase"/>
</dbReference>
<keyword evidence="1" id="KW-0812">Transmembrane</keyword>
<protein>
    <submittedName>
        <fullName evidence="3">Alkaline phosphatase family protein</fullName>
    </submittedName>
</protein>
<feature type="transmembrane region" description="Helical" evidence="1">
    <location>
        <begin position="139"/>
        <end position="157"/>
    </location>
</feature>
<dbReference type="Gene3D" id="3.40.720.10">
    <property type="entry name" value="Alkaline Phosphatase, subunit A"/>
    <property type="match status" value="2"/>
</dbReference>
<keyword evidence="1" id="KW-1133">Transmembrane helix</keyword>
<evidence type="ECO:0000256" key="1">
    <source>
        <dbReference type="SAM" id="Phobius"/>
    </source>
</evidence>
<dbReference type="PANTHER" id="PTHR10151">
    <property type="entry name" value="ECTONUCLEOTIDE PYROPHOSPHATASE/PHOSPHODIESTERASE"/>
    <property type="match status" value="1"/>
</dbReference>
<evidence type="ECO:0000313" key="3">
    <source>
        <dbReference type="EMBL" id="MBO1319775.1"/>
    </source>
</evidence>
<dbReference type="Pfam" id="PF01663">
    <property type="entry name" value="Phosphodiest"/>
    <property type="match status" value="2"/>
</dbReference>
<comment type="caution">
    <text evidence="3">The sequence shown here is derived from an EMBL/GenBank/DDBJ whole genome shotgun (WGS) entry which is preliminary data.</text>
</comment>
<dbReference type="GO" id="GO:0016787">
    <property type="term" value="F:hydrolase activity"/>
    <property type="evidence" value="ECO:0007669"/>
    <property type="project" value="UniProtKB-ARBA"/>
</dbReference>
<feature type="transmembrane region" description="Helical" evidence="1">
    <location>
        <begin position="169"/>
        <end position="191"/>
    </location>
</feature>
<dbReference type="InterPro" id="IPR017850">
    <property type="entry name" value="Alkaline_phosphatase_core_sf"/>
</dbReference>
<dbReference type="Proteomes" id="UP000664417">
    <property type="component" value="Unassembled WGS sequence"/>
</dbReference>